<evidence type="ECO:0000313" key="4">
    <source>
        <dbReference type="EMBL" id="OIR16100.1"/>
    </source>
</evidence>
<proteinExistence type="inferred from homology"/>
<dbReference type="HAMAP" id="MF_02087">
    <property type="entry name" value="PLP_homeostasis"/>
    <property type="match status" value="1"/>
</dbReference>
<evidence type="ECO:0000259" key="3">
    <source>
        <dbReference type="Pfam" id="PF01168"/>
    </source>
</evidence>
<dbReference type="PANTHER" id="PTHR10146">
    <property type="entry name" value="PROLINE SYNTHETASE CO-TRANSCRIBED BACTERIAL HOMOLOG PROTEIN"/>
    <property type="match status" value="1"/>
</dbReference>
<organism evidence="4 5">
    <name type="scientific">Marine Group III euryarchaeote CG-Epi1</name>
    <dbReference type="NCBI Taxonomy" id="1888995"/>
    <lineage>
        <taxon>Archaea</taxon>
        <taxon>Methanobacteriati</taxon>
        <taxon>Thermoplasmatota</taxon>
        <taxon>Thermoplasmata</taxon>
        <taxon>Candidatus Thermoprofundales</taxon>
    </lineage>
</organism>
<dbReference type="NCBIfam" id="TIGR00044">
    <property type="entry name" value="YggS family pyridoxal phosphate-dependent enzyme"/>
    <property type="match status" value="1"/>
</dbReference>
<name>A0A1J5TQW4_9ARCH</name>
<evidence type="ECO:0000256" key="1">
    <source>
        <dbReference type="ARBA" id="ARBA00022898"/>
    </source>
</evidence>
<dbReference type="PIRSF" id="PIRSF004848">
    <property type="entry name" value="YBL036c_PLPDEIII"/>
    <property type="match status" value="1"/>
</dbReference>
<feature type="modified residue" description="N6-(pyridoxal phosphate)lysine" evidence="2">
    <location>
        <position position="34"/>
    </location>
</feature>
<reference evidence="4 5" key="1">
    <citation type="submission" date="2016-08" db="EMBL/GenBank/DDBJ databases">
        <title>New Insights into Marine Group III Euryarchaeota, from dark to light.</title>
        <authorList>
            <person name="Haro-Moreno J.M."/>
            <person name="Rodriguez-Valera F."/>
            <person name="Lopez-Garcia P."/>
            <person name="Moreira D."/>
            <person name="Martin-Cuadrado A.B."/>
        </authorList>
    </citation>
    <scope>NUCLEOTIDE SEQUENCE [LARGE SCALE GENOMIC DNA]</scope>
    <source>
        <strain evidence="4">CG-Epi1</strain>
    </source>
</reference>
<dbReference type="InterPro" id="IPR001608">
    <property type="entry name" value="Ala_racemase_N"/>
</dbReference>
<dbReference type="GO" id="GO:0030170">
    <property type="term" value="F:pyridoxal phosphate binding"/>
    <property type="evidence" value="ECO:0007669"/>
    <property type="project" value="UniProtKB-UniRule"/>
</dbReference>
<dbReference type="EMBL" id="MIZA01000025">
    <property type="protein sequence ID" value="OIR16100.1"/>
    <property type="molecule type" value="Genomic_DNA"/>
</dbReference>
<evidence type="ECO:0000313" key="5">
    <source>
        <dbReference type="Proteomes" id="UP000183080"/>
    </source>
</evidence>
<dbReference type="PANTHER" id="PTHR10146:SF14">
    <property type="entry name" value="PYRIDOXAL PHOSPHATE HOMEOSTASIS PROTEIN"/>
    <property type="match status" value="1"/>
</dbReference>
<dbReference type="AlphaFoldDB" id="A0A1J5TQW4"/>
<dbReference type="STRING" id="1888995.BD935_03125"/>
<dbReference type="SUPFAM" id="SSF51419">
    <property type="entry name" value="PLP-binding barrel"/>
    <property type="match status" value="1"/>
</dbReference>
<dbReference type="InterPro" id="IPR029066">
    <property type="entry name" value="PLP-binding_barrel"/>
</dbReference>
<evidence type="ECO:0000256" key="2">
    <source>
        <dbReference type="HAMAP-Rule" id="MF_02087"/>
    </source>
</evidence>
<dbReference type="InterPro" id="IPR011078">
    <property type="entry name" value="PyrdxlP_homeostasis"/>
</dbReference>
<dbReference type="Gene3D" id="3.20.20.10">
    <property type="entry name" value="Alanine racemase"/>
    <property type="match status" value="1"/>
</dbReference>
<dbReference type="CDD" id="cd00635">
    <property type="entry name" value="PLPDE_III_YBL036c_like"/>
    <property type="match status" value="1"/>
</dbReference>
<comment type="function">
    <text evidence="2">Pyridoxal 5'-phosphate (PLP)-binding protein, which is involved in PLP homeostasis.</text>
</comment>
<comment type="caution">
    <text evidence="4">The sequence shown here is derived from an EMBL/GenBank/DDBJ whole genome shotgun (WGS) entry which is preliminary data.</text>
</comment>
<accession>A0A1J5TQW4</accession>
<protein>
    <recommendedName>
        <fullName evidence="2">Pyridoxal phosphate homeostasis protein</fullName>
        <shortName evidence="2">PLP homeostasis protein</shortName>
    </recommendedName>
</protein>
<feature type="domain" description="Alanine racemase N-terminal" evidence="3">
    <location>
        <begin position="26"/>
        <end position="220"/>
    </location>
</feature>
<gene>
    <name evidence="4" type="ORF">BD935_03125</name>
</gene>
<comment type="similarity">
    <text evidence="2">Belongs to the pyridoxal phosphate-binding protein YggS/PROSC family.</text>
</comment>
<sequence length="221" mass="24882">MISDNLNDIQRRIDSALKESGRKPDSCTLIGVSKTKPLSQIREAFDSGLRDFGENYVEEFVSKYREYSPSELNYHFMGRLPTKKVRKIVGNSSLIHSVSSLKLAKKVDFVAGEEDMVQKILIQVNQGNESSKSGFSINLGDYFEELISLSNINILGLMTLPPFSEPARPFFVSLRKLRDKLESQFNIKLPYLSMGMSGDFEEAIEEGSTHVRVGTSIFGKR</sequence>
<dbReference type="Pfam" id="PF01168">
    <property type="entry name" value="Ala_racemase_N"/>
    <property type="match status" value="1"/>
</dbReference>
<keyword evidence="1 2" id="KW-0663">Pyridoxal phosphate</keyword>
<dbReference type="Proteomes" id="UP000183080">
    <property type="component" value="Unassembled WGS sequence"/>
</dbReference>